<dbReference type="SUPFAM" id="SSF53807">
    <property type="entry name" value="Helical backbone' metal receptor"/>
    <property type="match status" value="1"/>
</dbReference>
<dbReference type="PANTHER" id="PTHR30535:SF34">
    <property type="entry name" value="MOLYBDATE-BINDING PROTEIN MOLA"/>
    <property type="match status" value="1"/>
</dbReference>
<dbReference type="AlphaFoldDB" id="A0A7H8Q6T5"/>
<dbReference type="RefSeq" id="WP_176294067.1">
    <property type="nucleotide sequence ID" value="NZ_CP051177.1"/>
</dbReference>
<dbReference type="InterPro" id="IPR002491">
    <property type="entry name" value="ABC_transptr_periplasmic_BD"/>
</dbReference>
<evidence type="ECO:0000259" key="3">
    <source>
        <dbReference type="PROSITE" id="PS50983"/>
    </source>
</evidence>
<dbReference type="PANTHER" id="PTHR30535">
    <property type="entry name" value="VITAMIN B12-BINDING PROTEIN"/>
    <property type="match status" value="1"/>
</dbReference>
<dbReference type="EMBL" id="CP051177">
    <property type="protein sequence ID" value="QKX49656.1"/>
    <property type="molecule type" value="Genomic_DNA"/>
</dbReference>
<evidence type="ECO:0000256" key="1">
    <source>
        <dbReference type="ARBA" id="ARBA00008814"/>
    </source>
</evidence>
<gene>
    <name evidence="4" type="ORF">HF394_03145</name>
</gene>
<reference evidence="5" key="2">
    <citation type="submission" date="2020-06" db="EMBL/GenBank/DDBJ databases">
        <title>Isolation of Planomicrobium glaciei.</title>
        <authorList>
            <person name="Malisova L."/>
            <person name="Safrankova R."/>
            <person name="Jakubu V."/>
            <person name="Spanelova P."/>
        </authorList>
    </citation>
    <scope>NUCLEOTIDE SEQUENCE [LARGE SCALE GENOMIC DNA]</scope>
    <source>
        <strain evidence="5">NRL-ATB46093</strain>
    </source>
</reference>
<dbReference type="PROSITE" id="PS51257">
    <property type="entry name" value="PROKAR_LIPOPROTEIN"/>
    <property type="match status" value="1"/>
</dbReference>
<dbReference type="Gene3D" id="3.40.50.1980">
    <property type="entry name" value="Nitrogenase molybdenum iron protein domain"/>
    <property type="match status" value="2"/>
</dbReference>
<keyword evidence="2" id="KW-0732">Signal</keyword>
<feature type="domain" description="Fe/B12 periplasmic-binding" evidence="3">
    <location>
        <begin position="67"/>
        <end position="321"/>
    </location>
</feature>
<protein>
    <submittedName>
        <fullName evidence="4">ABC transporter substrate-binding protein</fullName>
    </submittedName>
</protein>
<evidence type="ECO:0000313" key="5">
    <source>
        <dbReference type="Proteomes" id="UP000509222"/>
    </source>
</evidence>
<dbReference type="PROSITE" id="PS50983">
    <property type="entry name" value="FE_B12_PBP"/>
    <property type="match status" value="1"/>
</dbReference>
<dbReference type="CDD" id="cd01143">
    <property type="entry name" value="YvrC"/>
    <property type="match status" value="1"/>
</dbReference>
<evidence type="ECO:0000313" key="4">
    <source>
        <dbReference type="EMBL" id="QKX49656.1"/>
    </source>
</evidence>
<organism evidence="4 5">
    <name type="scientific">Planococcus glaciei</name>
    <dbReference type="NCBI Taxonomy" id="459472"/>
    <lineage>
        <taxon>Bacteria</taxon>
        <taxon>Bacillati</taxon>
        <taxon>Bacillota</taxon>
        <taxon>Bacilli</taxon>
        <taxon>Bacillales</taxon>
        <taxon>Caryophanaceae</taxon>
        <taxon>Planococcus</taxon>
    </lineage>
</organism>
<proteinExistence type="inferred from homology"/>
<dbReference type="Pfam" id="PF01497">
    <property type="entry name" value="Peripla_BP_2"/>
    <property type="match status" value="1"/>
</dbReference>
<name>A0A7H8Q6T5_9BACL</name>
<reference evidence="4 5" key="1">
    <citation type="submission" date="2020-04" db="EMBL/GenBank/DDBJ databases">
        <authorList>
            <person name="Pajer P."/>
            <person name="Broz P."/>
        </authorList>
    </citation>
    <scope>NUCLEOTIDE SEQUENCE [LARGE SCALE GENOMIC DNA]</scope>
    <source>
        <strain evidence="5">NRL-ATB46093</strain>
    </source>
</reference>
<comment type="similarity">
    <text evidence="1">Belongs to the bacterial solute-binding protein 8 family.</text>
</comment>
<dbReference type="InterPro" id="IPR054828">
    <property type="entry name" value="Vit_B12_bind_prot"/>
</dbReference>
<keyword evidence="5" id="KW-1185">Reference proteome</keyword>
<sequence>MKKYWKFGASAGLAAMLLAGCGDQEAPTGETEETPVETPKEVADVEFPVTMTDATGEEVVIEAEPEAIVSMMPSNTEIIYELGMGEKIVGVTDFDNYPEEAASIEKIGGQEFNVEKIISLQPDLVLSHEGGLGVGEAGIQQLRDAGLAVYVVSDAQNFDEVYETFSVIGQATGAMEEADALVSEMEAQVDEIEEQASTIKEPKKVFVEVGSSPEIYTTGTGTFMDEMLDILNVENAAGELEGWVSMDPEAIVEKNPDVIISTEGAYVPDAVEKIKTRNGFAEVAAVKEDAVYNVDSDKVTRSGPRLTEGLMEMAQAIYPEVFSE</sequence>
<evidence type="ECO:0000256" key="2">
    <source>
        <dbReference type="ARBA" id="ARBA00022729"/>
    </source>
</evidence>
<dbReference type="NCBIfam" id="NF038402">
    <property type="entry name" value="TroA_like"/>
    <property type="match status" value="1"/>
</dbReference>
<dbReference type="InterPro" id="IPR050902">
    <property type="entry name" value="ABC_Transporter_SBP"/>
</dbReference>
<accession>A0A7H8Q6T5</accession>
<dbReference type="Proteomes" id="UP000509222">
    <property type="component" value="Chromosome"/>
</dbReference>
<dbReference type="GO" id="GO:0071281">
    <property type="term" value="P:cellular response to iron ion"/>
    <property type="evidence" value="ECO:0007669"/>
    <property type="project" value="TreeGrafter"/>
</dbReference>